<feature type="transmembrane region" description="Helical" evidence="8">
    <location>
        <begin position="160"/>
        <end position="179"/>
    </location>
</feature>
<proteinExistence type="predicted"/>
<accession>E1SN36</accession>
<feature type="transmembrane region" description="Helical" evidence="8">
    <location>
        <begin position="79"/>
        <end position="100"/>
    </location>
</feature>
<keyword evidence="4 11" id="KW-0808">Transferase</keyword>
<comment type="subcellular location">
    <subcellularLocation>
        <location evidence="1">Cell inner membrane</location>
        <topology evidence="1">Multi-pass membrane protein</topology>
    </subcellularLocation>
</comment>
<dbReference type="InterPro" id="IPR017850">
    <property type="entry name" value="Alkaline_phosphatase_core_sf"/>
</dbReference>
<reference evidence="11 12" key="1">
    <citation type="journal article" date="2010" name="Stand. Genomic Sci.">
        <title>Complete genome sequence of Ferrimonas balearica type strain (PAT).</title>
        <authorList>
            <person name="Nolan M."/>
            <person name="Sikorski J."/>
            <person name="Davenport K."/>
            <person name="Lucas S."/>
            <person name="Glavina Del Rio T."/>
            <person name="Tice H."/>
            <person name="Cheng J."/>
            <person name="Goodwin L."/>
            <person name="Pitluck S."/>
            <person name="Liolios K."/>
            <person name="Ivanova N."/>
            <person name="Mavromatis K."/>
            <person name="Ovchinnikova G."/>
            <person name="Pati A."/>
            <person name="Chen A."/>
            <person name="Palaniappan K."/>
            <person name="Land M."/>
            <person name="Hauser L."/>
            <person name="Chang Y."/>
            <person name="Jeffries C."/>
            <person name="Tapia R."/>
            <person name="Brettin T."/>
            <person name="Detter J."/>
            <person name="Han C."/>
            <person name="Yasawong M."/>
            <person name="Rohde M."/>
            <person name="Tindall B."/>
            <person name="Goker M."/>
            <person name="Woyke T."/>
            <person name="Bristow J."/>
            <person name="Eisen J."/>
            <person name="Markowitz V."/>
            <person name="Hugenholtz P."/>
            <person name="Kyrpides N."/>
            <person name="Klenk H."/>
            <person name="Lapidus A."/>
        </authorList>
    </citation>
    <scope>NUCLEOTIDE SEQUENCE [LARGE SCALE GENOMIC DNA]</scope>
    <source>
        <strain evidence="12">DSM 9799 / CCM 4581 / KCTC 23876 / PAT</strain>
    </source>
</reference>
<dbReference type="NCBIfam" id="NF028537">
    <property type="entry name" value="P_eth_NH2_trans"/>
    <property type="match status" value="1"/>
</dbReference>
<keyword evidence="2" id="KW-1003">Cell membrane</keyword>
<evidence type="ECO:0000256" key="8">
    <source>
        <dbReference type="SAM" id="Phobius"/>
    </source>
</evidence>
<gene>
    <name evidence="11" type="ordered locus">Fbal_3497</name>
</gene>
<dbReference type="GO" id="GO:0016776">
    <property type="term" value="F:phosphotransferase activity, phosphate group as acceptor"/>
    <property type="evidence" value="ECO:0007669"/>
    <property type="project" value="TreeGrafter"/>
</dbReference>
<dbReference type="InterPro" id="IPR000917">
    <property type="entry name" value="Sulfatase_N"/>
</dbReference>
<name>E1SN36_FERBD</name>
<protein>
    <submittedName>
        <fullName evidence="11">Phosphatidylethanolamine:Kdo2-lipid A phosphoethanolamine transferase</fullName>
    </submittedName>
</protein>
<evidence type="ECO:0000259" key="10">
    <source>
        <dbReference type="Pfam" id="PF08019"/>
    </source>
</evidence>
<dbReference type="InterPro" id="IPR040423">
    <property type="entry name" value="PEA_transferase"/>
</dbReference>
<dbReference type="PANTHER" id="PTHR30443:SF0">
    <property type="entry name" value="PHOSPHOETHANOLAMINE TRANSFERASE EPTA"/>
    <property type="match status" value="1"/>
</dbReference>
<dbReference type="eggNOG" id="COG2194">
    <property type="taxonomic scope" value="Bacteria"/>
</dbReference>
<feature type="transmembrane region" description="Helical" evidence="8">
    <location>
        <begin position="21"/>
        <end position="41"/>
    </location>
</feature>
<evidence type="ECO:0000256" key="2">
    <source>
        <dbReference type="ARBA" id="ARBA00022475"/>
    </source>
</evidence>
<evidence type="ECO:0000256" key="5">
    <source>
        <dbReference type="ARBA" id="ARBA00022692"/>
    </source>
</evidence>
<evidence type="ECO:0000313" key="11">
    <source>
        <dbReference type="EMBL" id="ADN77694.1"/>
    </source>
</evidence>
<evidence type="ECO:0000259" key="9">
    <source>
        <dbReference type="Pfam" id="PF00884"/>
    </source>
</evidence>
<dbReference type="EMBL" id="CP002209">
    <property type="protein sequence ID" value="ADN77694.1"/>
    <property type="molecule type" value="Genomic_DNA"/>
</dbReference>
<feature type="domain" description="Phosphoethanolamine transferase N-terminal" evidence="10">
    <location>
        <begin position="60"/>
        <end position="212"/>
    </location>
</feature>
<dbReference type="STRING" id="550540.Fbal_3497"/>
<dbReference type="Proteomes" id="UP000006683">
    <property type="component" value="Chromosome"/>
</dbReference>
<organism evidence="11 12">
    <name type="scientific">Ferrimonas balearica (strain DSM 9799 / CCM 4581 / KCTC 23876 / PAT)</name>
    <dbReference type="NCBI Taxonomy" id="550540"/>
    <lineage>
        <taxon>Bacteria</taxon>
        <taxon>Pseudomonadati</taxon>
        <taxon>Pseudomonadota</taxon>
        <taxon>Gammaproteobacteria</taxon>
        <taxon>Alteromonadales</taxon>
        <taxon>Ferrimonadaceae</taxon>
        <taxon>Ferrimonas</taxon>
    </lineage>
</organism>
<dbReference type="Pfam" id="PF00884">
    <property type="entry name" value="Sulfatase"/>
    <property type="match status" value="1"/>
</dbReference>
<evidence type="ECO:0000256" key="4">
    <source>
        <dbReference type="ARBA" id="ARBA00022679"/>
    </source>
</evidence>
<dbReference type="GO" id="GO:0009244">
    <property type="term" value="P:lipopolysaccharide core region biosynthetic process"/>
    <property type="evidence" value="ECO:0007669"/>
    <property type="project" value="TreeGrafter"/>
</dbReference>
<evidence type="ECO:0000256" key="3">
    <source>
        <dbReference type="ARBA" id="ARBA00022519"/>
    </source>
</evidence>
<dbReference type="AlphaFoldDB" id="E1SN36"/>
<dbReference type="InterPro" id="IPR058130">
    <property type="entry name" value="PEA_transf_C"/>
</dbReference>
<evidence type="ECO:0000256" key="6">
    <source>
        <dbReference type="ARBA" id="ARBA00022989"/>
    </source>
</evidence>
<dbReference type="Pfam" id="PF08019">
    <property type="entry name" value="EptA_B_N"/>
    <property type="match status" value="1"/>
</dbReference>
<dbReference type="KEGG" id="fbl:Fbal_3497"/>
<feature type="domain" description="Sulfatase N-terminal" evidence="9">
    <location>
        <begin position="239"/>
        <end position="529"/>
    </location>
</feature>
<dbReference type="OrthoDB" id="9786870at2"/>
<keyword evidence="5 8" id="KW-0812">Transmembrane</keyword>
<sequence length="547" mass="60549">MTDTNAATTGGRPLWQVILALALYFTLALNLALALKLWAILDALPTVSVGFVISLPFFFIAAFNLIFHCLSWPGLTKPLFVPLLVVSSVVSYAMVQYGILPDQEVIASGMETNSHELGSYFSGSLVLWIVGFGVLPALLLWRTRIGYGGSLPRFVLLNKLVPMLASVLVIGLIAALYYVDYASVGRNNSYLRKMIIPTHFVYSIGKYVKHNYLSTPQPYQPLGEDAHVTAEPVDGKPRLLVLVIGETARAANQQLNGYERETNPYTSKMPELVYFPDVATCGTATAISVPCMFSDFDRGHYDRAKALNQDNLMDILHHAGIDILWRDNDGGSQKVANHIAYESIAADSDPNLCDGESCYDAVLLDGLAEKIGALKGDRVVVLHLMGSHGPTYFKRYPPDFSHFEPACNRADIENCSREQLVNVYDNTLRYTDWMLDQVVSLLRAHEAEYDSAMLYVSDHGESLGEDGLYLHGMPYALAPQTQTRVPMMLWMSPAFREDEGLALSCVQAQAEQGGWSQDHFFHTVLGLMKVGTGVYLPDMDTLHRCRG</sequence>
<dbReference type="GeneID" id="67183705"/>
<dbReference type="RefSeq" id="WP_013347000.1">
    <property type="nucleotide sequence ID" value="NC_014541.1"/>
</dbReference>
<dbReference type="Gene3D" id="3.40.720.10">
    <property type="entry name" value="Alkaline Phosphatase, subunit A"/>
    <property type="match status" value="1"/>
</dbReference>
<feature type="transmembrane region" description="Helical" evidence="8">
    <location>
        <begin position="120"/>
        <end position="140"/>
    </location>
</feature>
<keyword evidence="7 8" id="KW-0472">Membrane</keyword>
<keyword evidence="6 8" id="KW-1133">Transmembrane helix</keyword>
<keyword evidence="12" id="KW-1185">Reference proteome</keyword>
<dbReference type="PANTHER" id="PTHR30443">
    <property type="entry name" value="INNER MEMBRANE PROTEIN"/>
    <property type="match status" value="1"/>
</dbReference>
<evidence type="ECO:0000256" key="7">
    <source>
        <dbReference type="ARBA" id="ARBA00023136"/>
    </source>
</evidence>
<dbReference type="GO" id="GO:0005886">
    <property type="term" value="C:plasma membrane"/>
    <property type="evidence" value="ECO:0007669"/>
    <property type="project" value="UniProtKB-SubCell"/>
</dbReference>
<feature type="transmembrane region" description="Helical" evidence="8">
    <location>
        <begin position="47"/>
        <end position="67"/>
    </location>
</feature>
<dbReference type="HOGENOM" id="CLU_018534_1_0_6"/>
<keyword evidence="3" id="KW-0997">Cell inner membrane</keyword>
<dbReference type="SUPFAM" id="SSF53649">
    <property type="entry name" value="Alkaline phosphatase-like"/>
    <property type="match status" value="1"/>
</dbReference>
<dbReference type="CDD" id="cd16017">
    <property type="entry name" value="LptA"/>
    <property type="match status" value="1"/>
</dbReference>
<evidence type="ECO:0000256" key="1">
    <source>
        <dbReference type="ARBA" id="ARBA00004429"/>
    </source>
</evidence>
<dbReference type="InterPro" id="IPR012549">
    <property type="entry name" value="EptA-like_N"/>
</dbReference>
<evidence type="ECO:0000313" key="12">
    <source>
        <dbReference type="Proteomes" id="UP000006683"/>
    </source>
</evidence>